<keyword evidence="2" id="KW-1185">Reference proteome</keyword>
<name>A0AAD1UQS7_EUPCR</name>
<dbReference type="EMBL" id="CAMPGE010010391">
    <property type="protein sequence ID" value="CAI2369240.1"/>
    <property type="molecule type" value="Genomic_DNA"/>
</dbReference>
<evidence type="ECO:0000313" key="1">
    <source>
        <dbReference type="EMBL" id="CAI2369240.1"/>
    </source>
</evidence>
<comment type="caution">
    <text evidence="1">The sequence shown here is derived from an EMBL/GenBank/DDBJ whole genome shotgun (WGS) entry which is preliminary data.</text>
</comment>
<evidence type="ECO:0000313" key="2">
    <source>
        <dbReference type="Proteomes" id="UP001295684"/>
    </source>
</evidence>
<organism evidence="1 2">
    <name type="scientific">Euplotes crassus</name>
    <dbReference type="NCBI Taxonomy" id="5936"/>
    <lineage>
        <taxon>Eukaryota</taxon>
        <taxon>Sar</taxon>
        <taxon>Alveolata</taxon>
        <taxon>Ciliophora</taxon>
        <taxon>Intramacronucleata</taxon>
        <taxon>Spirotrichea</taxon>
        <taxon>Hypotrichia</taxon>
        <taxon>Euplotida</taxon>
        <taxon>Euplotidae</taxon>
        <taxon>Moneuplotes</taxon>
    </lineage>
</organism>
<sequence length="189" mass="21932">MDSLTGSLKHSIDLGKKLLKVNRKYKLSLNSPTREFPMLKKCNNIRKISLNQSNEGTIDSTHSKLEKRKLNLNKIQRLFSPARERMEQNNQPPQRKPLMFRRLNRQNMRNGVLSEEPKIRNLALQRLQLAGMDEKVEMIKSPAHKKMKEDVFSFKSANRTLRAFSPTPQTCTPNIRVGRTAKVLLKRVL</sequence>
<proteinExistence type="predicted"/>
<reference evidence="1" key="1">
    <citation type="submission" date="2023-07" db="EMBL/GenBank/DDBJ databases">
        <authorList>
            <consortium name="AG Swart"/>
            <person name="Singh M."/>
            <person name="Singh A."/>
            <person name="Seah K."/>
            <person name="Emmerich C."/>
        </authorList>
    </citation>
    <scope>NUCLEOTIDE SEQUENCE</scope>
    <source>
        <strain evidence="1">DP1</strain>
    </source>
</reference>
<accession>A0AAD1UQS7</accession>
<dbReference type="Proteomes" id="UP001295684">
    <property type="component" value="Unassembled WGS sequence"/>
</dbReference>
<gene>
    <name evidence="1" type="ORF">ECRASSUSDP1_LOCUS10538</name>
</gene>
<protein>
    <submittedName>
        <fullName evidence="1">Uncharacterized protein</fullName>
    </submittedName>
</protein>
<dbReference type="AlphaFoldDB" id="A0AAD1UQS7"/>